<dbReference type="PANTHER" id="PTHR14690">
    <property type="entry name" value="IQ MOTIF CONTAINING WITH AAA DOMAIN 1"/>
    <property type="match status" value="1"/>
</dbReference>
<dbReference type="Gene3D" id="3.40.50.300">
    <property type="entry name" value="P-loop containing nucleotide triphosphate hydrolases"/>
    <property type="match status" value="1"/>
</dbReference>
<keyword evidence="2" id="KW-0732">Signal</keyword>
<dbReference type="GO" id="GO:0005524">
    <property type="term" value="F:ATP binding"/>
    <property type="evidence" value="ECO:0007669"/>
    <property type="project" value="InterPro"/>
</dbReference>
<dbReference type="InterPro" id="IPR027417">
    <property type="entry name" value="P-loop_NTPase"/>
</dbReference>
<evidence type="ECO:0000256" key="2">
    <source>
        <dbReference type="SAM" id="SignalP"/>
    </source>
</evidence>
<dbReference type="Proteomes" id="UP000268350">
    <property type="component" value="Unassembled WGS sequence"/>
</dbReference>
<dbReference type="OrthoDB" id="6616786at2759"/>
<reference evidence="5" key="1">
    <citation type="submission" date="2018-01" db="EMBL/GenBank/DDBJ databases">
        <authorList>
            <person name="Alioto T."/>
            <person name="Alioto T."/>
        </authorList>
    </citation>
    <scope>NUCLEOTIDE SEQUENCE [LARGE SCALE GENOMIC DNA]</scope>
</reference>
<dbReference type="Gene3D" id="1.10.8.60">
    <property type="match status" value="1"/>
</dbReference>
<evidence type="ECO:0000313" key="5">
    <source>
        <dbReference type="Proteomes" id="UP000268350"/>
    </source>
</evidence>
<dbReference type="InterPro" id="IPR000048">
    <property type="entry name" value="IQ_motif_EF-hand-BS"/>
</dbReference>
<dbReference type="SMART" id="SM00015">
    <property type="entry name" value="IQ"/>
    <property type="match status" value="2"/>
</dbReference>
<gene>
    <name evidence="4" type="ORF">DGUA_6G009764</name>
</gene>
<dbReference type="PROSITE" id="PS50096">
    <property type="entry name" value="IQ"/>
    <property type="match status" value="1"/>
</dbReference>
<feature type="region of interest" description="Disordered" evidence="1">
    <location>
        <begin position="482"/>
        <end position="507"/>
    </location>
</feature>
<dbReference type="SUPFAM" id="SSF52540">
    <property type="entry name" value="P-loop containing nucleoside triphosphate hydrolases"/>
    <property type="match status" value="1"/>
</dbReference>
<organism evidence="4 5">
    <name type="scientific">Drosophila guanche</name>
    <name type="common">Fruit fly</name>
    <dbReference type="NCBI Taxonomy" id="7266"/>
    <lineage>
        <taxon>Eukaryota</taxon>
        <taxon>Metazoa</taxon>
        <taxon>Ecdysozoa</taxon>
        <taxon>Arthropoda</taxon>
        <taxon>Hexapoda</taxon>
        <taxon>Insecta</taxon>
        <taxon>Pterygota</taxon>
        <taxon>Neoptera</taxon>
        <taxon>Endopterygota</taxon>
        <taxon>Diptera</taxon>
        <taxon>Brachycera</taxon>
        <taxon>Muscomorpha</taxon>
        <taxon>Ephydroidea</taxon>
        <taxon>Drosophilidae</taxon>
        <taxon>Drosophila</taxon>
        <taxon>Sophophora</taxon>
    </lineage>
</organism>
<proteinExistence type="predicted"/>
<dbReference type="Pfam" id="PF00004">
    <property type="entry name" value="AAA"/>
    <property type="match status" value="1"/>
</dbReference>
<sequence length="958" mass="112644">MFILFGTTLPRCAVACIAPRTLVLRNMINVGAMDCHSLEHQEYTDRIKTYSQRLHQLWNNVQHPNITMKGLLKDVPNHQFYITKPISSKDTLQLWVSTRKDIGQLIKKQNRLKKLEPPEEKAISFKIFSELYVLYVELVNKLSFIYHNTFQVQKRAVVRVLVESATQQLMRLKEELKGMELSEYVYIDKALVARKLTPRDLIIWRSPQFLYRRPLDAQNIVADNKLYMNDMEKEEKAAQDWVKVAEAVTLIQAHERARRARVYKSNIKFDKNKFLKVIQRKKINYKFTFKPDQAMSIPVKRTVFSADFLKDFESCENLRAKMEVLEPSIDDDELERQNKRRDAAARKIQALWRGYRARKIVKIRRRFKEELYGMKKLRKLKRPDCAANSVLEMYKKEMLKKKLDEEYVQLITDERTRILQMRTPWMMEDISDHIRHWFQDFYEKTGNFHPYPDPVKTGTILVVIDETMTPLEFQETLGKKPMTKAERQKLAEKKKAEKQKLKDKIRKQKMKDAKRRKKLKDAGIIDVAYEITSSKAIANIEETMKQFSLDWRNIDEYLNKNHDPIKDWITEEELAKIHQELRGLVDEYMRVEYELLREALAKDTKTKYKAQKVRKAKPKKEKKKKKVKDMTADRTLESLYQELKDEGIIEDVSHKDFDEFITDFNFVADDTRDEDGLTTLGPAKGDIKMIIQESMLGMGEFDIEKPKSILLIGPLNSGKRLICNIIASELDAVFINLSPEKVFKFADRMKYFLHVVMKVAKAFQPAILYIEEAHRLFLKKVSPELKEINPGLLGPSISKAILKTIKKSDKIVLLGTSNMPWSAKGKFKKAFQKVLLIPKCDYGTSFLLWLELMTENVEDMEEYAYSALARVLQAYNSGEIAQNISQTLDVSRRMRLRNEAIDPNEFLEYFLSKNEEPTFPPDQKVMEKFDKWFGKSNKFLKLRRKFMAKKMAKDKKKK</sequence>
<keyword evidence="5" id="KW-1185">Reference proteome</keyword>
<feature type="signal peptide" evidence="2">
    <location>
        <begin position="1"/>
        <end position="15"/>
    </location>
</feature>
<dbReference type="Gene3D" id="1.20.5.190">
    <property type="match status" value="1"/>
</dbReference>
<dbReference type="GO" id="GO:0016887">
    <property type="term" value="F:ATP hydrolysis activity"/>
    <property type="evidence" value="ECO:0007669"/>
    <property type="project" value="InterPro"/>
</dbReference>
<dbReference type="STRING" id="7266.A0A3B0KND9"/>
<evidence type="ECO:0000259" key="3">
    <source>
        <dbReference type="Pfam" id="PF00004"/>
    </source>
</evidence>
<evidence type="ECO:0000313" key="4">
    <source>
        <dbReference type="EMBL" id="SPP87366.1"/>
    </source>
</evidence>
<dbReference type="InterPro" id="IPR003959">
    <property type="entry name" value="ATPase_AAA_core"/>
</dbReference>
<dbReference type="AlphaFoldDB" id="A0A3B0KND9"/>
<accession>A0A3B0KND9</accession>
<evidence type="ECO:0000256" key="1">
    <source>
        <dbReference type="SAM" id="MobiDB-lite"/>
    </source>
</evidence>
<feature type="domain" description="ATPase AAA-type core" evidence="3">
    <location>
        <begin position="709"/>
        <end position="838"/>
    </location>
</feature>
<dbReference type="EMBL" id="OUUW01000012">
    <property type="protein sequence ID" value="SPP87366.1"/>
    <property type="molecule type" value="Genomic_DNA"/>
</dbReference>
<dbReference type="Pfam" id="PF00612">
    <property type="entry name" value="IQ"/>
    <property type="match status" value="1"/>
</dbReference>
<dbReference type="OMA" id="TSNMPWA"/>
<feature type="chain" id="PRO_5017448912" evidence="2">
    <location>
        <begin position="16"/>
        <end position="958"/>
    </location>
</feature>
<dbReference type="PANTHER" id="PTHR14690:SF9">
    <property type="entry name" value="GH08353P"/>
    <property type="match status" value="1"/>
</dbReference>
<dbReference type="CDD" id="cd23767">
    <property type="entry name" value="IQCD"/>
    <property type="match status" value="1"/>
</dbReference>
<dbReference type="InterPro" id="IPR052267">
    <property type="entry name" value="N-DRC_Component"/>
</dbReference>
<name>A0A3B0KND9_DROGU</name>
<protein>
    <submittedName>
        <fullName evidence="4">Blast:IQ and AAA domain-containing protein 1</fullName>
    </submittedName>
</protein>
<feature type="compositionally biased region" description="Basic and acidic residues" evidence="1">
    <location>
        <begin position="483"/>
        <end position="502"/>
    </location>
</feature>